<proteinExistence type="predicted"/>
<dbReference type="EMBL" id="CAJOBG010002356">
    <property type="protein sequence ID" value="CAF4001399.1"/>
    <property type="molecule type" value="Genomic_DNA"/>
</dbReference>
<dbReference type="Proteomes" id="UP000663824">
    <property type="component" value="Unassembled WGS sequence"/>
</dbReference>
<evidence type="ECO:0000313" key="8">
    <source>
        <dbReference type="EMBL" id="CAF4001399.1"/>
    </source>
</evidence>
<dbReference type="EMBL" id="CAJNRG010008824">
    <property type="protein sequence ID" value="CAF2107555.1"/>
    <property type="molecule type" value="Genomic_DNA"/>
</dbReference>
<comment type="caution">
    <text evidence="8">The sequence shown here is derived from an EMBL/GenBank/DDBJ whole genome shotgun (WGS) entry which is preliminary data.</text>
</comment>
<dbReference type="Proteomes" id="UP000663842">
    <property type="component" value="Unassembled WGS sequence"/>
</dbReference>
<evidence type="ECO:0000313" key="9">
    <source>
        <dbReference type="Proteomes" id="UP000663866"/>
    </source>
</evidence>
<organism evidence="8 9">
    <name type="scientific">Rotaria magnacalcarata</name>
    <dbReference type="NCBI Taxonomy" id="392030"/>
    <lineage>
        <taxon>Eukaryota</taxon>
        <taxon>Metazoa</taxon>
        <taxon>Spiralia</taxon>
        <taxon>Gnathifera</taxon>
        <taxon>Rotifera</taxon>
        <taxon>Eurotatoria</taxon>
        <taxon>Bdelloidea</taxon>
        <taxon>Philodinida</taxon>
        <taxon>Philodinidae</taxon>
        <taxon>Rotaria</taxon>
    </lineage>
</organism>
<dbReference type="Proteomes" id="UP000663834">
    <property type="component" value="Unassembled WGS sequence"/>
</dbReference>
<evidence type="ECO:0000313" key="3">
    <source>
        <dbReference type="EMBL" id="CAF1490919.1"/>
    </source>
</evidence>
<sequence>MSTAVFLLTLSFAYILLGTCAQFTIAIFTSDPLLNVPWQHFPFFIIIQAIFICLFFISGFRRDSFVFLYPFLLTLFLHLCSNVWYTLNIIQIRQYQSNEIQQFFDYCSKEILNMNFSTKQCACTRDNQHDKYLVNMSCVKVKLLIELIQLMPFISILLILADFYTFILLAFVYVYEKRSLLDYLPATDDEHDLA</sequence>
<reference evidence="8" key="1">
    <citation type="submission" date="2021-02" db="EMBL/GenBank/DDBJ databases">
        <authorList>
            <person name="Nowell W R."/>
        </authorList>
    </citation>
    <scope>NUCLEOTIDE SEQUENCE</scope>
</reference>
<gene>
    <name evidence="3" type="ORF">CJN711_LOCUS26705</name>
    <name evidence="2" type="ORF">KQP761_LOCUS2141</name>
    <name evidence="5" type="ORF">MBJ925_LOCUS20848</name>
    <name evidence="8" type="ORF">OVN521_LOCUS15067</name>
    <name evidence="7" type="ORF">UXM345_LOCUS3032</name>
    <name evidence="4" type="ORF">WKI299_LOCUS18528</name>
    <name evidence="6" type="ORF">XDN619_LOCUS20083</name>
</gene>
<keyword evidence="1" id="KW-0812">Transmembrane</keyword>
<keyword evidence="1" id="KW-0472">Membrane</keyword>
<dbReference type="EMBL" id="CAJOBF010000190">
    <property type="protein sequence ID" value="CAF3769345.1"/>
    <property type="molecule type" value="Genomic_DNA"/>
</dbReference>
<keyword evidence="1" id="KW-1133">Transmembrane helix</keyword>
<dbReference type="Proteomes" id="UP000663866">
    <property type="component" value="Unassembled WGS sequence"/>
</dbReference>
<dbReference type="Proteomes" id="UP000663887">
    <property type="component" value="Unassembled WGS sequence"/>
</dbReference>
<accession>A0A819P1P3</accession>
<evidence type="ECO:0000313" key="6">
    <source>
        <dbReference type="EMBL" id="CAF2107555.1"/>
    </source>
</evidence>
<evidence type="ECO:0000313" key="4">
    <source>
        <dbReference type="EMBL" id="CAF2092566.1"/>
    </source>
</evidence>
<dbReference type="EMBL" id="CAJNRE010010581">
    <property type="protein sequence ID" value="CAF2092902.1"/>
    <property type="molecule type" value="Genomic_DNA"/>
</dbReference>
<evidence type="ECO:0000256" key="1">
    <source>
        <dbReference type="SAM" id="Phobius"/>
    </source>
</evidence>
<evidence type="ECO:0000313" key="2">
    <source>
        <dbReference type="EMBL" id="CAF1248098.1"/>
    </source>
</evidence>
<dbReference type="AlphaFoldDB" id="A0A819P1P3"/>
<dbReference type="EMBL" id="CAJNRF010007527">
    <property type="protein sequence ID" value="CAF2092566.1"/>
    <property type="molecule type" value="Genomic_DNA"/>
</dbReference>
<name>A0A819P1P3_9BILA</name>
<feature type="transmembrane region" description="Helical" evidence="1">
    <location>
        <begin position="41"/>
        <end position="60"/>
    </location>
</feature>
<evidence type="ECO:0000313" key="7">
    <source>
        <dbReference type="EMBL" id="CAF3769345.1"/>
    </source>
</evidence>
<evidence type="ECO:0000313" key="5">
    <source>
        <dbReference type="EMBL" id="CAF2092902.1"/>
    </source>
</evidence>
<feature type="transmembrane region" description="Helical" evidence="1">
    <location>
        <begin position="66"/>
        <end position="87"/>
    </location>
</feature>
<dbReference type="OrthoDB" id="10002050at2759"/>
<dbReference type="Proteomes" id="UP000663855">
    <property type="component" value="Unassembled WGS sequence"/>
</dbReference>
<dbReference type="Proteomes" id="UP000663856">
    <property type="component" value="Unassembled WGS sequence"/>
</dbReference>
<feature type="transmembrane region" description="Helical" evidence="1">
    <location>
        <begin position="6"/>
        <end position="29"/>
    </location>
</feature>
<keyword evidence="9" id="KW-1185">Reference proteome</keyword>
<feature type="transmembrane region" description="Helical" evidence="1">
    <location>
        <begin position="150"/>
        <end position="175"/>
    </location>
</feature>
<protein>
    <submittedName>
        <fullName evidence="8">Uncharacterized protein</fullName>
    </submittedName>
</protein>
<dbReference type="EMBL" id="CAJNOV010012552">
    <property type="protein sequence ID" value="CAF1490919.1"/>
    <property type="molecule type" value="Genomic_DNA"/>
</dbReference>
<dbReference type="EMBL" id="CAJNOW010000136">
    <property type="protein sequence ID" value="CAF1248098.1"/>
    <property type="molecule type" value="Genomic_DNA"/>
</dbReference>